<gene>
    <name evidence="2" type="ORF">Tco025E_04147</name>
</gene>
<evidence type="ECO:0000313" key="3">
    <source>
        <dbReference type="Proteomes" id="UP000284403"/>
    </source>
</evidence>
<feature type="compositionally biased region" description="Polar residues" evidence="1">
    <location>
        <begin position="68"/>
        <end position="90"/>
    </location>
</feature>
<proteinExistence type="predicted"/>
<feature type="region of interest" description="Disordered" evidence="1">
    <location>
        <begin position="66"/>
        <end position="90"/>
    </location>
</feature>
<keyword evidence="3" id="KW-1185">Reference proteome</keyword>
<dbReference type="GeneID" id="40317758"/>
<feature type="region of interest" description="Disordered" evidence="1">
    <location>
        <begin position="317"/>
        <end position="364"/>
    </location>
</feature>
<evidence type="ECO:0000313" key="2">
    <source>
        <dbReference type="EMBL" id="RNF19490.1"/>
    </source>
</evidence>
<organism evidence="2 3">
    <name type="scientific">Trypanosoma conorhini</name>
    <dbReference type="NCBI Taxonomy" id="83891"/>
    <lineage>
        <taxon>Eukaryota</taxon>
        <taxon>Discoba</taxon>
        <taxon>Euglenozoa</taxon>
        <taxon>Kinetoplastea</taxon>
        <taxon>Metakinetoplastina</taxon>
        <taxon>Trypanosomatida</taxon>
        <taxon>Trypanosomatidae</taxon>
        <taxon>Trypanosoma</taxon>
    </lineage>
</organism>
<feature type="compositionally biased region" description="Basic and acidic residues" evidence="1">
    <location>
        <begin position="343"/>
        <end position="353"/>
    </location>
</feature>
<dbReference type="RefSeq" id="XP_029228856.1">
    <property type="nucleotide sequence ID" value="XM_029371059.1"/>
</dbReference>
<dbReference type="Proteomes" id="UP000284403">
    <property type="component" value="Unassembled WGS sequence"/>
</dbReference>
<comment type="caution">
    <text evidence="2">The sequence shown here is derived from an EMBL/GenBank/DDBJ whole genome shotgun (WGS) entry which is preliminary data.</text>
</comment>
<dbReference type="SUPFAM" id="SSF50729">
    <property type="entry name" value="PH domain-like"/>
    <property type="match status" value="1"/>
</dbReference>
<feature type="compositionally biased region" description="Acidic residues" evidence="1">
    <location>
        <begin position="333"/>
        <end position="342"/>
    </location>
</feature>
<name>A0A3R7S200_9TRYP</name>
<evidence type="ECO:0000256" key="1">
    <source>
        <dbReference type="SAM" id="MobiDB-lite"/>
    </source>
</evidence>
<dbReference type="AlphaFoldDB" id="A0A3R7S200"/>
<dbReference type="EMBL" id="MKKU01000204">
    <property type="protein sequence ID" value="RNF19490.1"/>
    <property type="molecule type" value="Genomic_DNA"/>
</dbReference>
<evidence type="ECO:0008006" key="4">
    <source>
        <dbReference type="Google" id="ProtNLM"/>
    </source>
</evidence>
<accession>A0A3R7S200</accession>
<sequence length="521" mass="57191">MRRENEDGCQVWGTCKETEAVSTPLTPGRLPPSAHLISAARVDTTRERLALLHAIVQRSLQHAEIPSRSANKVRPTSSTPDRRGSSPSATGETAYLNCMEQLLLAQFEGLGRRDIRLEQAESYAAEWEKWCKSALLMMMLQGAQASSSLDVNVLLAAGLATSEGLDCNESSAIAEVPFADVVADIVAMPPSFFVSEALRSLPCKENNERQTLSLEETSEFNALILGVDVVGHHSAASKRRDEVVGAPEEDADAWLRQANDIARLLLRWEAEEVAEAKPGEPGVAPAARKLLCAKSDIPVQTLARVAPTASLEVAPRRESVGGVRERWPSPSDESAEVNEEALGEDKSSPKRESMMGAPCRQPQNEEHCGVSRALAMRPALRKPAGAQPCIAGWVYRSCVPHAMWQLRFHRLEDGVLRFSKPSPSGKHVRWWTVLTIRELLYVGLDDTNAAIGEANPPDCHQGRSCISIYFKKPTEEAPRRLRLCGAKQRDTLAWFFALRHATQRRGSVRVGRVASFSDALT</sequence>
<reference evidence="2 3" key="1">
    <citation type="journal article" date="2018" name="BMC Genomics">
        <title>Genomic comparison of Trypanosoma conorhini and Trypanosoma rangeli to Trypanosoma cruzi strains of high and low virulence.</title>
        <authorList>
            <person name="Bradwell K.R."/>
            <person name="Koparde V.N."/>
            <person name="Matveyev A.V."/>
            <person name="Serrano M.G."/>
            <person name="Alves J.M."/>
            <person name="Parikh H."/>
            <person name="Huang B."/>
            <person name="Lee V."/>
            <person name="Espinosa-Alvarez O."/>
            <person name="Ortiz P.A."/>
            <person name="Costa-Martins A.G."/>
            <person name="Teixeira M.M."/>
            <person name="Buck G.A."/>
        </authorList>
    </citation>
    <scope>NUCLEOTIDE SEQUENCE [LARGE SCALE GENOMIC DNA]</scope>
    <source>
        <strain evidence="2 3">025E</strain>
    </source>
</reference>
<dbReference type="OrthoDB" id="252971at2759"/>
<feature type="compositionally biased region" description="Basic and acidic residues" evidence="1">
    <location>
        <begin position="317"/>
        <end position="327"/>
    </location>
</feature>
<protein>
    <recommendedName>
        <fullName evidence="4">PH domain-containing protein</fullName>
    </recommendedName>
</protein>